<name>A0ACB8YB17_ARCLA</name>
<accession>A0ACB8YB17</accession>
<keyword evidence="2" id="KW-1185">Reference proteome</keyword>
<reference evidence="2" key="1">
    <citation type="journal article" date="2022" name="Mol. Ecol. Resour.">
        <title>The genomes of chicory, endive, great burdock and yacon provide insights into Asteraceae palaeo-polyploidization history and plant inulin production.</title>
        <authorList>
            <person name="Fan W."/>
            <person name="Wang S."/>
            <person name="Wang H."/>
            <person name="Wang A."/>
            <person name="Jiang F."/>
            <person name="Liu H."/>
            <person name="Zhao H."/>
            <person name="Xu D."/>
            <person name="Zhang Y."/>
        </authorList>
    </citation>
    <scope>NUCLEOTIDE SEQUENCE [LARGE SCALE GENOMIC DNA]</scope>
    <source>
        <strain evidence="2">cv. Niubang</strain>
    </source>
</reference>
<dbReference type="EMBL" id="CM042059">
    <property type="protein sequence ID" value="KAI3680813.1"/>
    <property type="molecule type" value="Genomic_DNA"/>
</dbReference>
<dbReference type="Proteomes" id="UP001055879">
    <property type="component" value="Linkage Group LG13"/>
</dbReference>
<proteinExistence type="predicted"/>
<gene>
    <name evidence="1" type="ORF">L6452_35589</name>
</gene>
<evidence type="ECO:0000313" key="1">
    <source>
        <dbReference type="EMBL" id="KAI3680813.1"/>
    </source>
</evidence>
<evidence type="ECO:0000313" key="2">
    <source>
        <dbReference type="Proteomes" id="UP001055879"/>
    </source>
</evidence>
<protein>
    <submittedName>
        <fullName evidence="1">Uncharacterized protein</fullName>
    </submittedName>
</protein>
<organism evidence="1 2">
    <name type="scientific">Arctium lappa</name>
    <name type="common">Greater burdock</name>
    <name type="synonym">Lappa major</name>
    <dbReference type="NCBI Taxonomy" id="4217"/>
    <lineage>
        <taxon>Eukaryota</taxon>
        <taxon>Viridiplantae</taxon>
        <taxon>Streptophyta</taxon>
        <taxon>Embryophyta</taxon>
        <taxon>Tracheophyta</taxon>
        <taxon>Spermatophyta</taxon>
        <taxon>Magnoliopsida</taxon>
        <taxon>eudicotyledons</taxon>
        <taxon>Gunneridae</taxon>
        <taxon>Pentapetalae</taxon>
        <taxon>asterids</taxon>
        <taxon>campanulids</taxon>
        <taxon>Asterales</taxon>
        <taxon>Asteraceae</taxon>
        <taxon>Carduoideae</taxon>
        <taxon>Cardueae</taxon>
        <taxon>Arctiinae</taxon>
        <taxon>Arctium</taxon>
    </lineage>
</organism>
<reference evidence="1 2" key="2">
    <citation type="journal article" date="2022" name="Mol. Ecol. Resour.">
        <title>The genomes of chicory, endive, great burdock and yacon provide insights into Asteraceae paleo-polyploidization history and plant inulin production.</title>
        <authorList>
            <person name="Fan W."/>
            <person name="Wang S."/>
            <person name="Wang H."/>
            <person name="Wang A."/>
            <person name="Jiang F."/>
            <person name="Liu H."/>
            <person name="Zhao H."/>
            <person name="Xu D."/>
            <person name="Zhang Y."/>
        </authorList>
    </citation>
    <scope>NUCLEOTIDE SEQUENCE [LARGE SCALE GENOMIC DNA]</scope>
    <source>
        <strain evidence="2">cv. Niubang</strain>
    </source>
</reference>
<sequence length="178" mass="20986">MWIALTREAHDLGKRRGQGFGGALLKKGGLWISTGDTWFRWWFDRRRVLCRLLAAIKYGMIGLWTDEWEGNGYMMYFFFQVEEEWTDKREGSGYMIPNHQRSGSPIRICNYPLATRDFTTCNQYDSDDDDEDEVDYRDAIKKAHDGSTHWKTPFQLRATIDKTHAVWVHHTFPNSLRP</sequence>
<comment type="caution">
    <text evidence="1">The sequence shown here is derived from an EMBL/GenBank/DDBJ whole genome shotgun (WGS) entry which is preliminary data.</text>
</comment>